<dbReference type="InterPro" id="IPR013094">
    <property type="entry name" value="AB_hydrolase_3"/>
</dbReference>
<dbReference type="Proteomes" id="UP000829685">
    <property type="component" value="Unassembled WGS sequence"/>
</dbReference>
<evidence type="ECO:0000313" key="4">
    <source>
        <dbReference type="Proteomes" id="UP000829685"/>
    </source>
</evidence>
<evidence type="ECO:0000313" key="3">
    <source>
        <dbReference type="EMBL" id="KAI1867423.1"/>
    </source>
</evidence>
<dbReference type="InterPro" id="IPR050300">
    <property type="entry name" value="GDXG_lipolytic_enzyme"/>
</dbReference>
<dbReference type="PANTHER" id="PTHR48081">
    <property type="entry name" value="AB HYDROLASE SUPERFAMILY PROTEIN C4A8.06C"/>
    <property type="match status" value="1"/>
</dbReference>
<evidence type="ECO:0000259" key="2">
    <source>
        <dbReference type="Pfam" id="PF07859"/>
    </source>
</evidence>
<evidence type="ECO:0000256" key="1">
    <source>
        <dbReference type="ARBA" id="ARBA00022801"/>
    </source>
</evidence>
<gene>
    <name evidence="3" type="ORF">JX265_007225</name>
</gene>
<protein>
    <recommendedName>
        <fullName evidence="2">Alpha/beta hydrolase fold-3 domain-containing protein</fullName>
    </recommendedName>
</protein>
<comment type="caution">
    <text evidence="3">The sequence shown here is derived from an EMBL/GenBank/DDBJ whole genome shotgun (WGS) entry which is preliminary data.</text>
</comment>
<dbReference type="InterPro" id="IPR029058">
    <property type="entry name" value="AB_hydrolase_fold"/>
</dbReference>
<dbReference type="Pfam" id="PF07859">
    <property type="entry name" value="Abhydrolase_3"/>
    <property type="match status" value="1"/>
</dbReference>
<proteinExistence type="predicted"/>
<accession>A0A9Q0APQ6</accession>
<dbReference type="PANTHER" id="PTHR48081:SF8">
    <property type="entry name" value="ALPHA_BETA HYDROLASE FOLD-3 DOMAIN-CONTAINING PROTEIN-RELATED"/>
    <property type="match status" value="1"/>
</dbReference>
<sequence>MATDTREAHQPIHLSIRSSLDSEYATFHDEHIQYVLPSEATPWDPKSRDRPSPMALGDQKHVEVGAVFDKDIGNFQVRVFTPEGATPEGGWPALIWLHGGGWVMGGLGSENGFLKHVCKYVNCVVVSVNYRHAPEHVYPAAANDVLEAFQWIVEDNNSETLCINTSKLAIGGLSAGGCLTAILSLKISKLAILPKPVFQVMICPVIDNTATTDTIWYGSQHAPWLTPSRMTWYREKYFSLPSEAANWDASPCFAPPDLQAKSPKTFIGVSECDLLAPEALRYAEVLEQAGVDTTVKVYKGATHSILVLAGIHQIGKKLVHDVCGALSQALGTLYDASEAPILPLTS</sequence>
<name>A0A9Q0APQ6_9PEZI</name>
<reference evidence="3" key="1">
    <citation type="submission" date="2021-03" db="EMBL/GenBank/DDBJ databases">
        <title>Revisited historic fungal species revealed as producer of novel bioactive compounds through whole genome sequencing and comparative genomics.</title>
        <authorList>
            <person name="Vignolle G.A."/>
            <person name="Hochenegger N."/>
            <person name="Mach R.L."/>
            <person name="Mach-Aigner A.R."/>
            <person name="Javad Rahimi M."/>
            <person name="Salim K.A."/>
            <person name="Chan C.M."/>
            <person name="Lim L.B.L."/>
            <person name="Cai F."/>
            <person name="Druzhinina I.S."/>
            <person name="U'Ren J.M."/>
            <person name="Derntl C."/>
        </authorList>
    </citation>
    <scope>NUCLEOTIDE SEQUENCE</scope>
    <source>
        <strain evidence="3">TUCIM 5799</strain>
    </source>
</reference>
<keyword evidence="1" id="KW-0378">Hydrolase</keyword>
<dbReference type="GO" id="GO:0016787">
    <property type="term" value="F:hydrolase activity"/>
    <property type="evidence" value="ECO:0007669"/>
    <property type="project" value="UniProtKB-KW"/>
</dbReference>
<dbReference type="AlphaFoldDB" id="A0A9Q0APQ6"/>
<organism evidence="3 4">
    <name type="scientific">Neoarthrinium moseri</name>
    <dbReference type="NCBI Taxonomy" id="1658444"/>
    <lineage>
        <taxon>Eukaryota</taxon>
        <taxon>Fungi</taxon>
        <taxon>Dikarya</taxon>
        <taxon>Ascomycota</taxon>
        <taxon>Pezizomycotina</taxon>
        <taxon>Sordariomycetes</taxon>
        <taxon>Xylariomycetidae</taxon>
        <taxon>Amphisphaeriales</taxon>
        <taxon>Apiosporaceae</taxon>
        <taxon>Neoarthrinium</taxon>
    </lineage>
</organism>
<dbReference type="Gene3D" id="3.40.50.1820">
    <property type="entry name" value="alpha/beta hydrolase"/>
    <property type="match status" value="1"/>
</dbReference>
<dbReference type="EMBL" id="JAFIMR010000018">
    <property type="protein sequence ID" value="KAI1867423.1"/>
    <property type="molecule type" value="Genomic_DNA"/>
</dbReference>
<keyword evidence="4" id="KW-1185">Reference proteome</keyword>
<feature type="domain" description="Alpha/beta hydrolase fold-3" evidence="2">
    <location>
        <begin position="94"/>
        <end position="305"/>
    </location>
</feature>
<dbReference type="SUPFAM" id="SSF53474">
    <property type="entry name" value="alpha/beta-Hydrolases"/>
    <property type="match status" value="1"/>
</dbReference>